<dbReference type="InterPro" id="IPR000551">
    <property type="entry name" value="MerR-type_HTH_dom"/>
</dbReference>
<gene>
    <name evidence="6" type="ORF">AMS66_14215</name>
</gene>
<dbReference type="InterPro" id="IPR009061">
    <property type="entry name" value="DNA-bd_dom_put_sf"/>
</dbReference>
<reference evidence="6 7" key="1">
    <citation type="submission" date="2015-08" db="EMBL/GenBank/DDBJ databases">
        <title>Draft genome sequence of cellulolytic and xylanolytic Paenibacillus sp. A59, isolated from a decaying forest soil from Patagonia, Argentina.</title>
        <authorList>
            <person name="Ghio S."/>
            <person name="Caceres A.M."/>
            <person name="Talia P."/>
            <person name="Grasso D."/>
            <person name="Campos E."/>
        </authorList>
    </citation>
    <scope>NUCLEOTIDE SEQUENCE [LARGE SCALE GENOMIC DNA]</scope>
    <source>
        <strain evidence="6 7">A59</strain>
    </source>
</reference>
<evidence type="ECO:0000256" key="1">
    <source>
        <dbReference type="ARBA" id="ARBA00022491"/>
    </source>
</evidence>
<evidence type="ECO:0000313" key="6">
    <source>
        <dbReference type="EMBL" id="KOY15811.1"/>
    </source>
</evidence>
<feature type="domain" description="HTH merR-type" evidence="5">
    <location>
        <begin position="122"/>
        <end position="191"/>
    </location>
</feature>
<dbReference type="SMART" id="SM00422">
    <property type="entry name" value="HTH_MERR"/>
    <property type="match status" value="2"/>
</dbReference>
<feature type="domain" description="HTH merR-type" evidence="5">
    <location>
        <begin position="4"/>
        <end position="57"/>
    </location>
</feature>
<dbReference type="PATRIC" id="fig|1705561.3.peg.2762"/>
<evidence type="ECO:0000256" key="4">
    <source>
        <dbReference type="ARBA" id="ARBA00023163"/>
    </source>
</evidence>
<dbReference type="GO" id="GO:0003700">
    <property type="term" value="F:DNA-binding transcription factor activity"/>
    <property type="evidence" value="ECO:0007669"/>
    <property type="project" value="InterPro"/>
</dbReference>
<evidence type="ECO:0000313" key="7">
    <source>
        <dbReference type="Proteomes" id="UP000037688"/>
    </source>
</evidence>
<dbReference type="Pfam" id="PF00376">
    <property type="entry name" value="MerR"/>
    <property type="match status" value="1"/>
</dbReference>
<dbReference type="OrthoDB" id="122388at2"/>
<dbReference type="InterPro" id="IPR047057">
    <property type="entry name" value="MerR_fam"/>
</dbReference>
<keyword evidence="4" id="KW-0804">Transcription</keyword>
<sequence>MNRTYTPGQIATRLDVSTTTLRRYEKENLIPDVPRTASNQRYYTPVHLQAFVAIRSLLKGYEIPVVYEVMRQVKRGDTIDALWLMNHQLYNSQLEKQRMEDIWKMVQQVDFANDRKVGTTESITIGKAADAAGVNTSAIRHWETEGLICSERDPNNGYRMYTRAELRKILVISSLRKSVYYIEHIKELLNTVGTQDYTQINKAFQLALQKLNSQLTLQFAGVKELMTYFELLQEPQG</sequence>
<dbReference type="PROSITE" id="PS50937">
    <property type="entry name" value="HTH_MERR_2"/>
    <property type="match status" value="2"/>
</dbReference>
<dbReference type="PANTHER" id="PTHR30204">
    <property type="entry name" value="REDOX-CYCLING DRUG-SENSING TRANSCRIPTIONAL ACTIVATOR SOXR"/>
    <property type="match status" value="1"/>
</dbReference>
<comment type="caution">
    <text evidence="6">The sequence shown here is derived from an EMBL/GenBank/DDBJ whole genome shotgun (WGS) entry which is preliminary data.</text>
</comment>
<evidence type="ECO:0000256" key="2">
    <source>
        <dbReference type="ARBA" id="ARBA00023015"/>
    </source>
</evidence>
<dbReference type="AlphaFoldDB" id="A0A0N0UHQ0"/>
<keyword evidence="7" id="KW-1185">Reference proteome</keyword>
<evidence type="ECO:0000259" key="5">
    <source>
        <dbReference type="PROSITE" id="PS50937"/>
    </source>
</evidence>
<organism evidence="6 7">
    <name type="scientific">Paenibacillus xylanivorans</name>
    <dbReference type="NCBI Taxonomy" id="1705561"/>
    <lineage>
        <taxon>Bacteria</taxon>
        <taxon>Bacillati</taxon>
        <taxon>Bacillota</taxon>
        <taxon>Bacilli</taxon>
        <taxon>Bacillales</taxon>
        <taxon>Paenibacillaceae</taxon>
        <taxon>Paenibacillus</taxon>
    </lineage>
</organism>
<keyword evidence="2" id="KW-0805">Transcription regulation</keyword>
<name>A0A0N0UHQ0_9BACL</name>
<dbReference type="GO" id="GO:0003677">
    <property type="term" value="F:DNA binding"/>
    <property type="evidence" value="ECO:0007669"/>
    <property type="project" value="UniProtKB-KW"/>
</dbReference>
<dbReference type="Proteomes" id="UP000037688">
    <property type="component" value="Unassembled WGS sequence"/>
</dbReference>
<protein>
    <submittedName>
        <fullName evidence="6">MerR family transcriptional regulator</fullName>
    </submittedName>
</protein>
<keyword evidence="1" id="KW-0678">Repressor</keyword>
<dbReference type="PROSITE" id="PS00552">
    <property type="entry name" value="HTH_MERR_1"/>
    <property type="match status" value="2"/>
</dbReference>
<dbReference type="SUPFAM" id="SSF46955">
    <property type="entry name" value="Putative DNA-binding domain"/>
    <property type="match status" value="2"/>
</dbReference>
<dbReference type="Pfam" id="PF13411">
    <property type="entry name" value="MerR_1"/>
    <property type="match status" value="1"/>
</dbReference>
<dbReference type="RefSeq" id="WP_053781411.1">
    <property type="nucleotide sequence ID" value="NZ_LITU01000059.1"/>
</dbReference>
<dbReference type="EMBL" id="LITU01000059">
    <property type="protein sequence ID" value="KOY15811.1"/>
    <property type="molecule type" value="Genomic_DNA"/>
</dbReference>
<dbReference type="PANTHER" id="PTHR30204:SF69">
    <property type="entry name" value="MERR-FAMILY TRANSCRIPTIONAL REGULATOR"/>
    <property type="match status" value="1"/>
</dbReference>
<accession>A0A0N0UHQ0</accession>
<evidence type="ECO:0000256" key="3">
    <source>
        <dbReference type="ARBA" id="ARBA00023125"/>
    </source>
</evidence>
<proteinExistence type="predicted"/>
<dbReference type="PRINTS" id="PR00040">
    <property type="entry name" value="HTHMERR"/>
</dbReference>
<dbReference type="Gene3D" id="1.10.1660.10">
    <property type="match status" value="2"/>
</dbReference>
<keyword evidence="3" id="KW-0238">DNA-binding</keyword>